<dbReference type="GO" id="GO:0005546">
    <property type="term" value="F:phosphatidylinositol-4,5-bisphosphate binding"/>
    <property type="evidence" value="ECO:0007669"/>
    <property type="project" value="InterPro"/>
</dbReference>
<comment type="similarity">
    <text evidence="1 3">Belongs to the EXO70 family.</text>
</comment>
<dbReference type="GO" id="GO:0006887">
    <property type="term" value="P:exocytosis"/>
    <property type="evidence" value="ECO:0007669"/>
    <property type="project" value="UniProtKB-KW"/>
</dbReference>
<dbReference type="OrthoDB" id="1922221at2759"/>
<evidence type="ECO:0000313" key="6">
    <source>
        <dbReference type="Proteomes" id="UP000639772"/>
    </source>
</evidence>
<accession>A0A835RF21</accession>
<dbReference type="InterPro" id="IPR004140">
    <property type="entry name" value="Exo70"/>
</dbReference>
<evidence type="ECO:0000256" key="3">
    <source>
        <dbReference type="RuleBase" id="RU365026"/>
    </source>
</evidence>
<dbReference type="SUPFAM" id="SSF74788">
    <property type="entry name" value="Cullin repeat-like"/>
    <property type="match status" value="1"/>
</dbReference>
<feature type="domain" description="Exocyst complex subunit Exo70 C-terminal" evidence="4">
    <location>
        <begin position="140"/>
        <end position="503"/>
    </location>
</feature>
<name>A0A835RF21_VANPL</name>
<keyword evidence="3" id="KW-0268">Exocytosis</keyword>
<dbReference type="AlphaFoldDB" id="A0A835RF21"/>
<protein>
    <recommendedName>
        <fullName evidence="3">Exocyst subunit Exo70 family protein</fullName>
    </recommendedName>
</protein>
<gene>
    <name evidence="5" type="ORF">HPP92_007968</name>
</gene>
<dbReference type="InterPro" id="IPR046364">
    <property type="entry name" value="Exo70_C"/>
</dbReference>
<dbReference type="GO" id="GO:0000145">
    <property type="term" value="C:exocyst"/>
    <property type="evidence" value="ECO:0007669"/>
    <property type="project" value="InterPro"/>
</dbReference>
<dbReference type="EMBL" id="JADCNM010000003">
    <property type="protein sequence ID" value="KAG0491105.1"/>
    <property type="molecule type" value="Genomic_DNA"/>
</dbReference>
<organism evidence="5 6">
    <name type="scientific">Vanilla planifolia</name>
    <name type="common">Vanilla</name>
    <dbReference type="NCBI Taxonomy" id="51239"/>
    <lineage>
        <taxon>Eukaryota</taxon>
        <taxon>Viridiplantae</taxon>
        <taxon>Streptophyta</taxon>
        <taxon>Embryophyta</taxon>
        <taxon>Tracheophyta</taxon>
        <taxon>Spermatophyta</taxon>
        <taxon>Magnoliopsida</taxon>
        <taxon>Liliopsida</taxon>
        <taxon>Asparagales</taxon>
        <taxon>Orchidaceae</taxon>
        <taxon>Vanilloideae</taxon>
        <taxon>Vanilleae</taxon>
        <taxon>Vanilla</taxon>
    </lineage>
</organism>
<dbReference type="Pfam" id="PF03081">
    <property type="entry name" value="Exo70_C"/>
    <property type="match status" value="1"/>
</dbReference>
<dbReference type="Gene3D" id="1.20.1280.170">
    <property type="entry name" value="Exocyst complex component Exo70"/>
    <property type="match status" value="1"/>
</dbReference>
<dbReference type="GO" id="GO:0015031">
    <property type="term" value="P:protein transport"/>
    <property type="evidence" value="ECO:0007669"/>
    <property type="project" value="UniProtKB-KW"/>
</dbReference>
<comment type="caution">
    <text evidence="5">The sequence shown here is derived from an EMBL/GenBank/DDBJ whole genome shotgun (WGS) entry which is preliminary data.</text>
</comment>
<dbReference type="PANTHER" id="PTHR12542">
    <property type="entry name" value="EXOCYST COMPLEX PROTEIN EXO70"/>
    <property type="match status" value="1"/>
</dbReference>
<reference evidence="5 6" key="1">
    <citation type="journal article" date="2020" name="Nat. Food">
        <title>A phased Vanilla planifolia genome enables genetic improvement of flavour and production.</title>
        <authorList>
            <person name="Hasing T."/>
            <person name="Tang H."/>
            <person name="Brym M."/>
            <person name="Khazi F."/>
            <person name="Huang T."/>
            <person name="Chambers A.H."/>
        </authorList>
    </citation>
    <scope>NUCLEOTIDE SEQUENCE [LARGE SCALE GENOMIC DNA]</scope>
    <source>
        <tissue evidence="5">Leaf</tissue>
    </source>
</reference>
<dbReference type="Proteomes" id="UP000639772">
    <property type="component" value="Chromosome 3"/>
</dbReference>
<sequence length="529" mass="60871">MARLEDEFLHLMIRNTVPLEADSFYGSIRRVSLSFRDENVDNFDISPEEEYNRRTSPKTGVRRSIVDGRKIDLVHPESVLDLKDIADRMFWAGYAKELCQVYSSVRHDILNECISVLGFERMSIEEVQRTEWKALDEKMKKWILAIQVLVRVLLPEEKSLCEKICAASKVLQEECFTRAAKGCILQILSFGDAISISLRSAEKLFRTLDMYEALVRIIPDLRTLFSADANDRVCIEAEAILKRLGNSIRGTFTEFINAVQRDSSRKLLQGGDVHPLTRYVMNYVKLLVDYNVSLDLLLGVEELPEQDMVGDDQLEREMGPLAQRLLLLLSFLESNVEQKSKNYEDGGLQCIFLMNNILYIIHKVKDSELLGVLGDHWVRKRRGQVKQYATNYLRASWTKILSNLKDDGLGGSSVANFQSASKVAIKEKFKNFNLGFEEIYRNQTTWKVSDPQLREELRISILEKVIPAYRAFFGRFSSQLDGNRNAAKYVKYTPEELENYVSELFEGLPGLSNHPWRKLSFHHTLSLKI</sequence>
<keyword evidence="3" id="KW-0653">Protein transport</keyword>
<evidence type="ECO:0000256" key="2">
    <source>
        <dbReference type="ARBA" id="ARBA00022448"/>
    </source>
</evidence>
<keyword evidence="2 3" id="KW-0813">Transport</keyword>
<evidence type="ECO:0000313" key="5">
    <source>
        <dbReference type="EMBL" id="KAG0491105.1"/>
    </source>
</evidence>
<dbReference type="InterPro" id="IPR016159">
    <property type="entry name" value="Cullin_repeat-like_dom_sf"/>
</dbReference>
<comment type="function">
    <text evidence="3">Component of the exocyst complex.</text>
</comment>
<evidence type="ECO:0000259" key="4">
    <source>
        <dbReference type="Pfam" id="PF03081"/>
    </source>
</evidence>
<proteinExistence type="inferred from homology"/>
<evidence type="ECO:0000256" key="1">
    <source>
        <dbReference type="ARBA" id="ARBA00006756"/>
    </source>
</evidence>
<dbReference type="PANTHER" id="PTHR12542:SF142">
    <property type="entry name" value="EXOCYST SUBUNIT EXO70 FAMILY PROTEIN"/>
    <property type="match status" value="1"/>
</dbReference>